<evidence type="ECO:0000313" key="3">
    <source>
        <dbReference type="EMBL" id="GAX88431.1"/>
    </source>
</evidence>
<dbReference type="EMBL" id="BDUF01000003">
    <property type="protein sequence ID" value="GAX88431.1"/>
    <property type="molecule type" value="Genomic_DNA"/>
</dbReference>
<dbReference type="Pfam" id="PF00378">
    <property type="entry name" value="ECH_1"/>
    <property type="match status" value="1"/>
</dbReference>
<dbReference type="GO" id="GO:0003824">
    <property type="term" value="F:catalytic activity"/>
    <property type="evidence" value="ECO:0007669"/>
    <property type="project" value="InterPro"/>
</dbReference>
<comment type="similarity">
    <text evidence="1 2">Belongs to the enoyl-CoA hydratase/isomerase family.</text>
</comment>
<gene>
    <name evidence="3" type="ORF">EFBL_0040</name>
</gene>
<name>A0A292YHY5_9BACL</name>
<proteinExistence type="inferred from homology"/>
<dbReference type="PANTHER" id="PTHR43459">
    <property type="entry name" value="ENOYL-COA HYDRATASE"/>
    <property type="match status" value="1"/>
</dbReference>
<evidence type="ECO:0000313" key="4">
    <source>
        <dbReference type="Proteomes" id="UP000217785"/>
    </source>
</evidence>
<dbReference type="Proteomes" id="UP000217785">
    <property type="component" value="Unassembled WGS sequence"/>
</dbReference>
<dbReference type="SUPFAM" id="SSF52096">
    <property type="entry name" value="ClpP/crotonase"/>
    <property type="match status" value="1"/>
</dbReference>
<dbReference type="PANTHER" id="PTHR43459:SF1">
    <property type="entry name" value="EG:BACN32G11.4 PROTEIN"/>
    <property type="match status" value="1"/>
</dbReference>
<dbReference type="CDD" id="cd06558">
    <property type="entry name" value="crotonase-like"/>
    <property type="match status" value="1"/>
</dbReference>
<accession>A0A292YHY5</accession>
<dbReference type="InterPro" id="IPR001753">
    <property type="entry name" value="Enoyl-CoA_hydra/iso"/>
</dbReference>
<dbReference type="InterPro" id="IPR014748">
    <property type="entry name" value="Enoyl-CoA_hydra_C"/>
</dbReference>
<dbReference type="Gene3D" id="1.10.12.10">
    <property type="entry name" value="Lyase 2-enoyl-coa Hydratase, Chain A, domain 2"/>
    <property type="match status" value="1"/>
</dbReference>
<reference evidence="4" key="1">
    <citation type="submission" date="2017-07" db="EMBL/GenBank/DDBJ databases">
        <title>Draft genome sequence of Effusibacillus lacus strain skLN1.</title>
        <authorList>
            <person name="Watanabe M."/>
            <person name="Kojima H."/>
            <person name="Fukui M."/>
        </authorList>
    </citation>
    <scope>NUCLEOTIDE SEQUENCE [LARGE SCALE GENOMIC DNA]</scope>
    <source>
        <strain evidence="4">skLN1</strain>
    </source>
</reference>
<comment type="caution">
    <text evidence="3">The sequence shown here is derived from an EMBL/GenBank/DDBJ whole genome shotgun (WGS) entry which is preliminary data.</text>
</comment>
<sequence>MEFLISEKIGKVIHLSLNNPDSRNALHIDMRSQLFAALQDAQSDPEIKAILLTGQGSSFCAGGDVKAMGDSTPRQSMERLQSYNRIISLMKDMDKPIVTAVHGYVFGAGCSLVLASDIVFAAKDTKFSFGFLKIGLMPDAGSTYYLPRLIGVMRAKELIFSGRFFDEEEAYQMGMVTEICESVELFGRALKYAQSLANGPALAIGMAKKALQLSLETGFAGALEFERIGQSLLQQSRDHKEGIRAFQEKRKAEFVGE</sequence>
<dbReference type="InterPro" id="IPR029045">
    <property type="entry name" value="ClpP/crotonase-like_dom_sf"/>
</dbReference>
<keyword evidence="4" id="KW-1185">Reference proteome</keyword>
<organism evidence="3 4">
    <name type="scientific">Effusibacillus lacus</name>
    <dbReference type="NCBI Taxonomy" id="1348429"/>
    <lineage>
        <taxon>Bacteria</taxon>
        <taxon>Bacillati</taxon>
        <taxon>Bacillota</taxon>
        <taxon>Bacilli</taxon>
        <taxon>Bacillales</taxon>
        <taxon>Alicyclobacillaceae</taxon>
        <taxon>Effusibacillus</taxon>
    </lineage>
</organism>
<evidence type="ECO:0000256" key="1">
    <source>
        <dbReference type="ARBA" id="ARBA00005254"/>
    </source>
</evidence>
<dbReference type="PROSITE" id="PS00166">
    <property type="entry name" value="ENOYL_COA_HYDRATASE"/>
    <property type="match status" value="1"/>
</dbReference>
<dbReference type="Gene3D" id="3.90.226.10">
    <property type="entry name" value="2-enoyl-CoA Hydratase, Chain A, domain 1"/>
    <property type="match status" value="1"/>
</dbReference>
<evidence type="ECO:0000256" key="2">
    <source>
        <dbReference type="RuleBase" id="RU003707"/>
    </source>
</evidence>
<dbReference type="InterPro" id="IPR018376">
    <property type="entry name" value="Enoyl-CoA_hyd/isom_CS"/>
</dbReference>
<protein>
    <submittedName>
        <fullName evidence="3">Enoyl-CoA hydratase</fullName>
    </submittedName>
</protein>
<dbReference type="RefSeq" id="WP_165912559.1">
    <property type="nucleotide sequence ID" value="NZ_BDUF01000003.1"/>
</dbReference>
<dbReference type="AlphaFoldDB" id="A0A292YHY5"/>